<reference evidence="1" key="1">
    <citation type="submission" date="2019-08" db="EMBL/GenBank/DDBJ databases">
        <authorList>
            <person name="Kucharzyk K."/>
            <person name="Murdoch R.W."/>
            <person name="Higgins S."/>
            <person name="Loffler F."/>
        </authorList>
    </citation>
    <scope>NUCLEOTIDE SEQUENCE</scope>
</reference>
<dbReference type="EMBL" id="VSSQ01056865">
    <property type="protein sequence ID" value="MPN10700.1"/>
    <property type="molecule type" value="Genomic_DNA"/>
</dbReference>
<proteinExistence type="predicted"/>
<protein>
    <submittedName>
        <fullName evidence="1">Uncharacterized protein</fullName>
    </submittedName>
</protein>
<comment type="caution">
    <text evidence="1">The sequence shown here is derived from an EMBL/GenBank/DDBJ whole genome shotgun (WGS) entry which is preliminary data.</text>
</comment>
<sequence length="64" mass="7403">MVVFRSSDDDAIRLQDFLVQLLHSSAVRLVITLIEQRDVLDFQNLQVEQVAELLFDVFQQDAVI</sequence>
<dbReference type="AlphaFoldDB" id="A0A645F9X2"/>
<organism evidence="1">
    <name type="scientific">bioreactor metagenome</name>
    <dbReference type="NCBI Taxonomy" id="1076179"/>
    <lineage>
        <taxon>unclassified sequences</taxon>
        <taxon>metagenomes</taxon>
        <taxon>ecological metagenomes</taxon>
    </lineage>
</organism>
<gene>
    <name evidence="1" type="ORF">SDC9_157997</name>
</gene>
<accession>A0A645F9X2</accession>
<name>A0A645F9X2_9ZZZZ</name>
<evidence type="ECO:0000313" key="1">
    <source>
        <dbReference type="EMBL" id="MPN10700.1"/>
    </source>
</evidence>